<dbReference type="AlphaFoldDB" id="A0A7Y0U0R3"/>
<feature type="transmembrane region" description="Helical" evidence="2">
    <location>
        <begin position="104"/>
        <end position="122"/>
    </location>
</feature>
<evidence type="ECO:0000256" key="1">
    <source>
        <dbReference type="SAM" id="MobiDB-lite"/>
    </source>
</evidence>
<feature type="transmembrane region" description="Helical" evidence="2">
    <location>
        <begin position="134"/>
        <end position="156"/>
    </location>
</feature>
<accession>A0A7Y0U0R3</accession>
<reference evidence="3 4" key="1">
    <citation type="submission" date="2020-04" db="EMBL/GenBank/DDBJ databases">
        <title>Antimicrobial susceptibility and clonality of vaginal-derived multi-drug resistant Mobiluncus isolates in China.</title>
        <authorList>
            <person name="Zhang X."/>
        </authorList>
    </citation>
    <scope>NUCLEOTIDE SEQUENCE [LARGE SCALE GENOMIC DNA]</scope>
    <source>
        <strain evidence="3 4">13</strain>
    </source>
</reference>
<keyword evidence="2" id="KW-0812">Transmembrane</keyword>
<dbReference type="EMBL" id="JABCUR010000003">
    <property type="protein sequence ID" value="NMW64840.1"/>
    <property type="molecule type" value="Genomic_DNA"/>
</dbReference>
<organism evidence="3 4">
    <name type="scientific">Mobiluncus mulieris</name>
    <dbReference type="NCBI Taxonomy" id="2052"/>
    <lineage>
        <taxon>Bacteria</taxon>
        <taxon>Bacillati</taxon>
        <taxon>Actinomycetota</taxon>
        <taxon>Actinomycetes</taxon>
        <taxon>Actinomycetales</taxon>
        <taxon>Actinomycetaceae</taxon>
        <taxon>Mobiluncus</taxon>
    </lineage>
</organism>
<gene>
    <name evidence="3" type="ORF">HHJ78_04670</name>
</gene>
<keyword evidence="2" id="KW-1133">Transmembrane helix</keyword>
<comment type="caution">
    <text evidence="3">The sequence shown here is derived from an EMBL/GenBank/DDBJ whole genome shotgun (WGS) entry which is preliminary data.</text>
</comment>
<feature type="transmembrane region" description="Helical" evidence="2">
    <location>
        <begin position="81"/>
        <end position="98"/>
    </location>
</feature>
<evidence type="ECO:0000256" key="2">
    <source>
        <dbReference type="SAM" id="Phobius"/>
    </source>
</evidence>
<name>A0A7Y0U0R3_9ACTO</name>
<dbReference type="Proteomes" id="UP000578252">
    <property type="component" value="Unassembled WGS sequence"/>
</dbReference>
<protein>
    <submittedName>
        <fullName evidence="3">Penicillin-binding protein</fullName>
    </submittedName>
</protein>
<keyword evidence="2" id="KW-0472">Membrane</keyword>
<evidence type="ECO:0000313" key="3">
    <source>
        <dbReference type="EMBL" id="NMW64840.1"/>
    </source>
</evidence>
<proteinExistence type="predicted"/>
<sequence>MQAKIDEQSGTGGGLPPVPPASLNPGEPPILPDCKPPIPADSTILPITPKTWRSLDSVPEPQPQVAPHEDTPHPFDAHAHWQVWVLGLGIIAVFAAAVAGWWQIASGGLVVLMLLVVSWRISNRRSWIRARGTVFDVTVLILAGGLIATLVVYLTLSH</sequence>
<feature type="compositionally biased region" description="Pro residues" evidence="1">
    <location>
        <begin position="16"/>
        <end position="39"/>
    </location>
</feature>
<dbReference type="RefSeq" id="WP_169771791.1">
    <property type="nucleotide sequence ID" value="NZ_JABCUR010000003.1"/>
</dbReference>
<evidence type="ECO:0000313" key="4">
    <source>
        <dbReference type="Proteomes" id="UP000578252"/>
    </source>
</evidence>
<feature type="region of interest" description="Disordered" evidence="1">
    <location>
        <begin position="1"/>
        <end position="40"/>
    </location>
</feature>